<keyword evidence="2" id="KW-1185">Reference proteome</keyword>
<sequence length="146" mass="16541">MSKSVLFFFLISLITSCKTDRILLKEGNEILFYQQPNLLDKKSQTFLTLSKVEDGRCPEDVNCIWGGLVNVNLEIDLRNSKKKEDLKLCFGCLTLKDSIKAIPSESEINLGGARYHIKLLDVKPNPNVGNPPKIEDYRVSIQIDQL</sequence>
<evidence type="ECO:0000313" key="1">
    <source>
        <dbReference type="EMBL" id="SEI82621.1"/>
    </source>
</evidence>
<organism evidence="1 2">
    <name type="scientific">Dyadobacter koreensis</name>
    <dbReference type="NCBI Taxonomy" id="408657"/>
    <lineage>
        <taxon>Bacteria</taxon>
        <taxon>Pseudomonadati</taxon>
        <taxon>Bacteroidota</taxon>
        <taxon>Cytophagia</taxon>
        <taxon>Cytophagales</taxon>
        <taxon>Spirosomataceae</taxon>
        <taxon>Dyadobacter</taxon>
    </lineage>
</organism>
<dbReference type="RefSeq" id="WP_090335351.1">
    <property type="nucleotide sequence ID" value="NZ_FNXY01000003.1"/>
</dbReference>
<gene>
    <name evidence="1" type="ORF">SAMN04487995_2383</name>
</gene>
<accession>A0A1H6TRF0</accession>
<dbReference type="OrthoDB" id="163809at2"/>
<dbReference type="Proteomes" id="UP000199532">
    <property type="component" value="Unassembled WGS sequence"/>
</dbReference>
<protein>
    <recommendedName>
        <fullName evidence="3">Lipoprotein</fullName>
    </recommendedName>
</protein>
<evidence type="ECO:0008006" key="3">
    <source>
        <dbReference type="Google" id="ProtNLM"/>
    </source>
</evidence>
<reference evidence="1 2" key="1">
    <citation type="submission" date="2016-10" db="EMBL/GenBank/DDBJ databases">
        <authorList>
            <person name="de Groot N.N."/>
        </authorList>
    </citation>
    <scope>NUCLEOTIDE SEQUENCE [LARGE SCALE GENOMIC DNA]</scope>
    <source>
        <strain evidence="1 2">DSM 19938</strain>
    </source>
</reference>
<dbReference type="PROSITE" id="PS51257">
    <property type="entry name" value="PROKAR_LIPOPROTEIN"/>
    <property type="match status" value="1"/>
</dbReference>
<name>A0A1H6TRF0_9BACT</name>
<dbReference type="STRING" id="408657.SAMN04487995_2383"/>
<dbReference type="EMBL" id="FNXY01000003">
    <property type="protein sequence ID" value="SEI82621.1"/>
    <property type="molecule type" value="Genomic_DNA"/>
</dbReference>
<dbReference type="AlphaFoldDB" id="A0A1H6TRF0"/>
<proteinExistence type="predicted"/>
<evidence type="ECO:0000313" key="2">
    <source>
        <dbReference type="Proteomes" id="UP000199532"/>
    </source>
</evidence>